<reference evidence="1" key="2">
    <citation type="journal article" date="2014" name="ISME J.">
        <title>Microbial stratification in low pH oxic and suboxic macroscopic growths along an acid mine drainage.</title>
        <authorList>
            <person name="Mendez-Garcia C."/>
            <person name="Mesa V."/>
            <person name="Sprenger R.R."/>
            <person name="Richter M."/>
            <person name="Diez M.S."/>
            <person name="Solano J."/>
            <person name="Bargiela R."/>
            <person name="Golyshina O.V."/>
            <person name="Manteca A."/>
            <person name="Ramos J.L."/>
            <person name="Gallego J.R."/>
            <person name="Llorente I."/>
            <person name="Martins Dos Santos V.A."/>
            <person name="Jensen O.N."/>
            <person name="Pelaez A.I."/>
            <person name="Sanchez J."/>
            <person name="Ferrer M."/>
        </authorList>
    </citation>
    <scope>NUCLEOTIDE SEQUENCE</scope>
</reference>
<dbReference type="AlphaFoldDB" id="T1ALG4"/>
<dbReference type="InterPro" id="IPR016064">
    <property type="entry name" value="NAD/diacylglycerol_kinase_sf"/>
</dbReference>
<name>T1ALG4_9ZZZZ</name>
<sequence length="67" mass="7357">MVVSYLAPVTLRIRPMVMPSSSVLSINVVGKDNSSVIILDGQREIKVRDGDTVTITGSSKPYRFITF</sequence>
<dbReference type="GO" id="GO:0003951">
    <property type="term" value="F:NAD+ kinase activity"/>
    <property type="evidence" value="ECO:0007669"/>
    <property type="project" value="InterPro"/>
</dbReference>
<keyword evidence="1" id="KW-0418">Kinase</keyword>
<organism evidence="1">
    <name type="scientific">mine drainage metagenome</name>
    <dbReference type="NCBI Taxonomy" id="410659"/>
    <lineage>
        <taxon>unclassified sequences</taxon>
        <taxon>metagenomes</taxon>
        <taxon>ecological metagenomes</taxon>
    </lineage>
</organism>
<accession>T1ALG4</accession>
<protein>
    <submittedName>
        <fullName evidence="1">Inorganic polyphosphate/ATP-NAD kinase</fullName>
    </submittedName>
</protein>
<feature type="non-terminal residue" evidence="1">
    <location>
        <position position="67"/>
    </location>
</feature>
<proteinExistence type="predicted"/>
<dbReference type="SUPFAM" id="SSF111331">
    <property type="entry name" value="NAD kinase/diacylglycerol kinase-like"/>
    <property type="match status" value="1"/>
</dbReference>
<reference evidence="1" key="1">
    <citation type="submission" date="2013-08" db="EMBL/GenBank/DDBJ databases">
        <authorList>
            <person name="Mendez C."/>
            <person name="Richter M."/>
            <person name="Ferrer M."/>
            <person name="Sanchez J."/>
        </authorList>
    </citation>
    <scope>NUCLEOTIDE SEQUENCE</scope>
</reference>
<gene>
    <name evidence="1" type="ORF">B1A_10898</name>
</gene>
<dbReference type="InterPro" id="IPR017437">
    <property type="entry name" value="ATP-NAD_kinase_PpnK-typ_C"/>
</dbReference>
<comment type="caution">
    <text evidence="1">The sequence shown here is derived from an EMBL/GenBank/DDBJ whole genome shotgun (WGS) entry which is preliminary data.</text>
</comment>
<dbReference type="Pfam" id="PF20143">
    <property type="entry name" value="NAD_kinase_C"/>
    <property type="match status" value="1"/>
</dbReference>
<keyword evidence="1" id="KW-0808">Transferase</keyword>
<dbReference type="Gene3D" id="2.60.200.30">
    <property type="entry name" value="Probable inorganic polyphosphate/atp-NAD kinase, domain 2"/>
    <property type="match status" value="1"/>
</dbReference>
<dbReference type="GO" id="GO:0019674">
    <property type="term" value="P:NAD+ metabolic process"/>
    <property type="evidence" value="ECO:0007669"/>
    <property type="project" value="InterPro"/>
</dbReference>
<evidence type="ECO:0000313" key="1">
    <source>
        <dbReference type="EMBL" id="EQD58212.1"/>
    </source>
</evidence>
<dbReference type="EMBL" id="AUZX01007767">
    <property type="protein sequence ID" value="EQD58212.1"/>
    <property type="molecule type" value="Genomic_DNA"/>
</dbReference>